<evidence type="ECO:0000313" key="3">
    <source>
        <dbReference type="Proteomes" id="UP000002051"/>
    </source>
</evidence>
<proteinExistence type="predicted"/>
<protein>
    <submittedName>
        <fullName evidence="1 2">Uncharacterized protein</fullName>
    </submittedName>
</protein>
<gene>
    <name evidence="1" type="ordered locus">MTR_7g445520</name>
</gene>
<evidence type="ECO:0000313" key="1">
    <source>
        <dbReference type="EMBL" id="KEH22367.1"/>
    </source>
</evidence>
<dbReference type="HOGENOM" id="CLU_1698155_0_0_1"/>
<accession>A0A072TY91</accession>
<reference evidence="1 3" key="2">
    <citation type="journal article" date="2014" name="BMC Genomics">
        <title>An improved genome release (version Mt4.0) for the model legume Medicago truncatula.</title>
        <authorList>
            <person name="Tang H."/>
            <person name="Krishnakumar V."/>
            <person name="Bidwell S."/>
            <person name="Rosen B."/>
            <person name="Chan A."/>
            <person name="Zhou S."/>
            <person name="Gentzbittel L."/>
            <person name="Childs K.L."/>
            <person name="Yandell M."/>
            <person name="Gundlach H."/>
            <person name="Mayer K.F."/>
            <person name="Schwartz D.C."/>
            <person name="Town C.D."/>
        </authorList>
    </citation>
    <scope>GENOME REANNOTATION</scope>
    <source>
        <strain evidence="1">A17</strain>
        <strain evidence="2 3">cv. Jemalong A17</strain>
    </source>
</reference>
<name>A0A072TY91_MEDTR</name>
<dbReference type="EnsemblPlants" id="KEH22367">
    <property type="protein sequence ID" value="KEH22367"/>
    <property type="gene ID" value="MTR_7g445520"/>
</dbReference>
<dbReference type="AlphaFoldDB" id="A0A072TY91"/>
<dbReference type="Proteomes" id="UP000002051">
    <property type="component" value="Unassembled WGS sequence"/>
</dbReference>
<reference evidence="1 3" key="1">
    <citation type="journal article" date="2011" name="Nature">
        <title>The Medicago genome provides insight into the evolution of rhizobial symbioses.</title>
        <authorList>
            <person name="Young N.D."/>
            <person name="Debelle F."/>
            <person name="Oldroyd G.E."/>
            <person name="Geurts R."/>
            <person name="Cannon S.B."/>
            <person name="Udvardi M.K."/>
            <person name="Benedito V.A."/>
            <person name="Mayer K.F."/>
            <person name="Gouzy J."/>
            <person name="Schoof H."/>
            <person name="Van de Peer Y."/>
            <person name="Proost S."/>
            <person name="Cook D.R."/>
            <person name="Meyers B.C."/>
            <person name="Spannagl M."/>
            <person name="Cheung F."/>
            <person name="De Mita S."/>
            <person name="Krishnakumar V."/>
            <person name="Gundlach H."/>
            <person name="Zhou S."/>
            <person name="Mudge J."/>
            <person name="Bharti A.K."/>
            <person name="Murray J.D."/>
            <person name="Naoumkina M.A."/>
            <person name="Rosen B."/>
            <person name="Silverstein K.A."/>
            <person name="Tang H."/>
            <person name="Rombauts S."/>
            <person name="Zhao P.X."/>
            <person name="Zhou P."/>
            <person name="Barbe V."/>
            <person name="Bardou P."/>
            <person name="Bechner M."/>
            <person name="Bellec A."/>
            <person name="Berger A."/>
            <person name="Berges H."/>
            <person name="Bidwell S."/>
            <person name="Bisseling T."/>
            <person name="Choisne N."/>
            <person name="Couloux A."/>
            <person name="Denny R."/>
            <person name="Deshpande S."/>
            <person name="Dai X."/>
            <person name="Doyle J.J."/>
            <person name="Dudez A.M."/>
            <person name="Farmer A.D."/>
            <person name="Fouteau S."/>
            <person name="Franken C."/>
            <person name="Gibelin C."/>
            <person name="Gish J."/>
            <person name="Goldstein S."/>
            <person name="Gonzalez A.J."/>
            <person name="Green P.J."/>
            <person name="Hallab A."/>
            <person name="Hartog M."/>
            <person name="Hua A."/>
            <person name="Humphray S.J."/>
            <person name="Jeong D.H."/>
            <person name="Jing Y."/>
            <person name="Jocker A."/>
            <person name="Kenton S.M."/>
            <person name="Kim D.J."/>
            <person name="Klee K."/>
            <person name="Lai H."/>
            <person name="Lang C."/>
            <person name="Lin S."/>
            <person name="Macmil S.L."/>
            <person name="Magdelenat G."/>
            <person name="Matthews L."/>
            <person name="McCorrison J."/>
            <person name="Monaghan E.L."/>
            <person name="Mun J.H."/>
            <person name="Najar F.Z."/>
            <person name="Nicholson C."/>
            <person name="Noirot C."/>
            <person name="O'Bleness M."/>
            <person name="Paule C.R."/>
            <person name="Poulain J."/>
            <person name="Prion F."/>
            <person name="Qin B."/>
            <person name="Qu C."/>
            <person name="Retzel E.F."/>
            <person name="Riddle C."/>
            <person name="Sallet E."/>
            <person name="Samain S."/>
            <person name="Samson N."/>
            <person name="Sanders I."/>
            <person name="Saurat O."/>
            <person name="Scarpelli C."/>
            <person name="Schiex T."/>
            <person name="Segurens B."/>
            <person name="Severin A.J."/>
            <person name="Sherrier D.J."/>
            <person name="Shi R."/>
            <person name="Sims S."/>
            <person name="Singer S.R."/>
            <person name="Sinharoy S."/>
            <person name="Sterck L."/>
            <person name="Viollet A."/>
            <person name="Wang B.B."/>
            <person name="Wang K."/>
            <person name="Wang M."/>
            <person name="Wang X."/>
            <person name="Warfsmann J."/>
            <person name="Weissenbach J."/>
            <person name="White D.D."/>
            <person name="White J.D."/>
            <person name="Wiley G.B."/>
            <person name="Wincker P."/>
            <person name="Xing Y."/>
            <person name="Yang L."/>
            <person name="Yao Z."/>
            <person name="Ying F."/>
            <person name="Zhai J."/>
            <person name="Zhou L."/>
            <person name="Zuber A."/>
            <person name="Denarie J."/>
            <person name="Dixon R.A."/>
            <person name="May G.D."/>
            <person name="Schwartz D.C."/>
            <person name="Rogers J."/>
            <person name="Quetier F."/>
            <person name="Town C.D."/>
            <person name="Roe B.A."/>
        </authorList>
    </citation>
    <scope>NUCLEOTIDE SEQUENCE [LARGE SCALE GENOMIC DNA]</scope>
    <source>
        <strain evidence="1">A17</strain>
        <strain evidence="2 3">cv. Jemalong A17</strain>
    </source>
</reference>
<keyword evidence="3" id="KW-1185">Reference proteome</keyword>
<evidence type="ECO:0000313" key="2">
    <source>
        <dbReference type="EnsemblPlants" id="KEH22367"/>
    </source>
</evidence>
<reference evidence="2" key="3">
    <citation type="submission" date="2015-04" db="UniProtKB">
        <authorList>
            <consortium name="EnsemblPlants"/>
        </authorList>
    </citation>
    <scope>IDENTIFICATION</scope>
    <source>
        <strain evidence="2">cv. Jemalong A17</strain>
    </source>
</reference>
<sequence length="155" mass="17681">MSIEVNCSHSNTLPKNASLFNSPLTMLVALIISRTSKKQNVSIERGEQSLKSLIIKKTQGHENVTDRKLFQDSKKKASISAENQDGKENKCKPVINSKKCFCSPTTQLKVHSGADFTSLVQQRYQQLLNFDHYLSWNLLKKFAIWNFLVVETLFF</sequence>
<dbReference type="EMBL" id="CM001223">
    <property type="protein sequence ID" value="KEH22367.1"/>
    <property type="molecule type" value="Genomic_DNA"/>
</dbReference>
<organism evidence="1 3">
    <name type="scientific">Medicago truncatula</name>
    <name type="common">Barrel medic</name>
    <name type="synonym">Medicago tribuloides</name>
    <dbReference type="NCBI Taxonomy" id="3880"/>
    <lineage>
        <taxon>Eukaryota</taxon>
        <taxon>Viridiplantae</taxon>
        <taxon>Streptophyta</taxon>
        <taxon>Embryophyta</taxon>
        <taxon>Tracheophyta</taxon>
        <taxon>Spermatophyta</taxon>
        <taxon>Magnoliopsida</taxon>
        <taxon>eudicotyledons</taxon>
        <taxon>Gunneridae</taxon>
        <taxon>Pentapetalae</taxon>
        <taxon>rosids</taxon>
        <taxon>fabids</taxon>
        <taxon>Fabales</taxon>
        <taxon>Fabaceae</taxon>
        <taxon>Papilionoideae</taxon>
        <taxon>50 kb inversion clade</taxon>
        <taxon>NPAAA clade</taxon>
        <taxon>Hologalegina</taxon>
        <taxon>IRL clade</taxon>
        <taxon>Trifolieae</taxon>
        <taxon>Medicago</taxon>
    </lineage>
</organism>